<organism evidence="1 3">
    <name type="scientific">Rhizophagus clarus</name>
    <dbReference type="NCBI Taxonomy" id="94130"/>
    <lineage>
        <taxon>Eukaryota</taxon>
        <taxon>Fungi</taxon>
        <taxon>Fungi incertae sedis</taxon>
        <taxon>Mucoromycota</taxon>
        <taxon>Glomeromycotina</taxon>
        <taxon>Glomeromycetes</taxon>
        <taxon>Glomerales</taxon>
        <taxon>Glomeraceae</taxon>
        <taxon>Rhizophagus</taxon>
    </lineage>
</organism>
<reference evidence="1 3" key="1">
    <citation type="submission" date="2017-11" db="EMBL/GenBank/DDBJ databases">
        <title>The genome of Rhizophagus clarus HR1 reveals common genetic basis of auxotrophy among arbuscular mycorrhizal fungi.</title>
        <authorList>
            <person name="Kobayashi Y."/>
        </authorList>
    </citation>
    <scope>NUCLEOTIDE SEQUENCE [LARGE SCALE GENOMIC DNA]</scope>
    <source>
        <strain evidence="1 3">HR1</strain>
    </source>
</reference>
<evidence type="ECO:0000313" key="1">
    <source>
        <dbReference type="EMBL" id="GBB98980.1"/>
    </source>
</evidence>
<accession>A0A2Z6RA99</accession>
<comment type="caution">
    <text evidence="1">The sequence shown here is derived from an EMBL/GenBank/DDBJ whole genome shotgun (WGS) entry which is preliminary data.</text>
</comment>
<gene>
    <name evidence="2" type="ORF">RCL2_001742600</name>
    <name evidence="1" type="ORF">RclHR1_33860001</name>
</gene>
<dbReference type="AlphaFoldDB" id="A0A2Z6RA99"/>
<dbReference type="Proteomes" id="UP000615446">
    <property type="component" value="Unassembled WGS sequence"/>
</dbReference>
<dbReference type="Proteomes" id="UP000247702">
    <property type="component" value="Unassembled WGS sequence"/>
</dbReference>
<protein>
    <recommendedName>
        <fullName evidence="4">BED-type domain-containing protein</fullName>
    </recommendedName>
</protein>
<proteinExistence type="predicted"/>
<evidence type="ECO:0000313" key="3">
    <source>
        <dbReference type="Proteomes" id="UP000247702"/>
    </source>
</evidence>
<evidence type="ECO:0008006" key="4">
    <source>
        <dbReference type="Google" id="ProtNLM"/>
    </source>
</evidence>
<keyword evidence="3" id="KW-1185">Reference proteome</keyword>
<evidence type="ECO:0000313" key="2">
    <source>
        <dbReference type="EMBL" id="GES90586.1"/>
    </source>
</evidence>
<sequence length="71" mass="8477">MFALHYFFYLNTYKIKKLYTHFNMTSTLDLEKNKNKGSRPSSSTWENAIKGNPVGSRKYYVTCKYCNFLWS</sequence>
<name>A0A2Z6RA99_9GLOM</name>
<reference evidence="2" key="2">
    <citation type="submission" date="2019-10" db="EMBL/GenBank/DDBJ databases">
        <title>Conservation and host-specific expression of non-tandemly repeated heterogenous ribosome RNA gene in arbuscular mycorrhizal fungi.</title>
        <authorList>
            <person name="Maeda T."/>
            <person name="Kobayashi Y."/>
            <person name="Nakagawa T."/>
            <person name="Ezawa T."/>
            <person name="Yamaguchi K."/>
            <person name="Bino T."/>
            <person name="Nishimoto Y."/>
            <person name="Shigenobu S."/>
            <person name="Kawaguchi M."/>
        </authorList>
    </citation>
    <scope>NUCLEOTIDE SEQUENCE</scope>
    <source>
        <strain evidence="2">HR1</strain>
    </source>
</reference>
<dbReference type="EMBL" id="BEXD01002653">
    <property type="protein sequence ID" value="GBB98980.1"/>
    <property type="molecule type" value="Genomic_DNA"/>
</dbReference>
<dbReference type="EMBL" id="BLAL01000196">
    <property type="protein sequence ID" value="GES90586.1"/>
    <property type="molecule type" value="Genomic_DNA"/>
</dbReference>